<gene>
    <name evidence="4" type="ORF">HDA37_001062</name>
</gene>
<evidence type="ECO:0000313" key="4">
    <source>
        <dbReference type="EMBL" id="NYG00777.1"/>
    </source>
</evidence>
<comment type="caution">
    <text evidence="4">The sequence shown here is derived from an EMBL/GenBank/DDBJ whole genome shotgun (WGS) entry which is preliminary data.</text>
</comment>
<evidence type="ECO:0000256" key="2">
    <source>
        <dbReference type="ARBA" id="ARBA00023033"/>
    </source>
</evidence>
<dbReference type="PRINTS" id="PR00420">
    <property type="entry name" value="RNGMNOXGNASE"/>
</dbReference>
<dbReference type="GO" id="GO:0071949">
    <property type="term" value="F:FAD binding"/>
    <property type="evidence" value="ECO:0007669"/>
    <property type="project" value="InterPro"/>
</dbReference>
<dbReference type="GO" id="GO:0018658">
    <property type="term" value="F:salicylate 1-monooxygenase activity"/>
    <property type="evidence" value="ECO:0007669"/>
    <property type="project" value="UniProtKB-EC"/>
</dbReference>
<dbReference type="SUPFAM" id="SSF51905">
    <property type="entry name" value="FAD/NAD(P)-binding domain"/>
    <property type="match status" value="1"/>
</dbReference>
<evidence type="ECO:0000313" key="5">
    <source>
        <dbReference type="Proteomes" id="UP000549695"/>
    </source>
</evidence>
<dbReference type="SUPFAM" id="SSF54373">
    <property type="entry name" value="FAD-linked reductases, C-terminal domain"/>
    <property type="match status" value="1"/>
</dbReference>
<proteinExistence type="predicted"/>
<dbReference type="InterPro" id="IPR002938">
    <property type="entry name" value="FAD-bd"/>
</dbReference>
<dbReference type="AlphaFoldDB" id="A0A852VWF2"/>
<evidence type="ECO:0000259" key="3">
    <source>
        <dbReference type="Pfam" id="PF01494"/>
    </source>
</evidence>
<dbReference type="Pfam" id="PF01494">
    <property type="entry name" value="FAD_binding_3"/>
    <property type="match status" value="1"/>
</dbReference>
<dbReference type="PANTHER" id="PTHR13789:SF309">
    <property type="entry name" value="PUTATIVE (AFU_ORTHOLOGUE AFUA_6G14510)-RELATED"/>
    <property type="match status" value="1"/>
</dbReference>
<dbReference type="InterPro" id="IPR036188">
    <property type="entry name" value="FAD/NAD-bd_sf"/>
</dbReference>
<dbReference type="EMBL" id="JACCCZ010000001">
    <property type="protein sequence ID" value="NYG00777.1"/>
    <property type="molecule type" value="Genomic_DNA"/>
</dbReference>
<dbReference type="RefSeq" id="WP_218899224.1">
    <property type="nucleotide sequence ID" value="NZ_BAAAJZ010000008.1"/>
</dbReference>
<dbReference type="InterPro" id="IPR050493">
    <property type="entry name" value="FAD-dep_Monooxygenase_BioMet"/>
</dbReference>
<feature type="domain" description="FAD-binding" evidence="3">
    <location>
        <begin position="4"/>
        <end position="347"/>
    </location>
</feature>
<dbReference type="GeneID" id="98050871"/>
<dbReference type="EC" id="1.14.13.1" evidence="4"/>
<dbReference type="Proteomes" id="UP000549695">
    <property type="component" value="Unassembled WGS sequence"/>
</dbReference>
<dbReference type="PANTHER" id="PTHR13789">
    <property type="entry name" value="MONOOXYGENASE"/>
    <property type="match status" value="1"/>
</dbReference>
<keyword evidence="5" id="KW-1185">Reference proteome</keyword>
<evidence type="ECO:0000256" key="1">
    <source>
        <dbReference type="ARBA" id="ARBA00023002"/>
    </source>
</evidence>
<keyword evidence="1 4" id="KW-0560">Oxidoreductase</keyword>
<reference evidence="4 5" key="1">
    <citation type="submission" date="2020-07" db="EMBL/GenBank/DDBJ databases">
        <title>Sequencing the genomes of 1000 actinobacteria strains.</title>
        <authorList>
            <person name="Klenk H.-P."/>
        </authorList>
    </citation>
    <scope>NUCLEOTIDE SEQUENCE [LARGE SCALE GENOMIC DNA]</scope>
    <source>
        <strain evidence="4 5">DSM 44749</strain>
    </source>
</reference>
<dbReference type="Gene3D" id="3.50.50.60">
    <property type="entry name" value="FAD/NAD(P)-binding domain"/>
    <property type="match status" value="1"/>
</dbReference>
<protein>
    <submittedName>
        <fullName evidence="4">Salicylate hydroxylase</fullName>
        <ecNumber evidence="4">1.14.13.1</ecNumber>
    </submittedName>
</protein>
<sequence length="396" mass="42025">MDESVVIVGAGIGGLSLALSLHARGVRVTVLERAAELREVGAAVALSANGLRPLDELGLLGELEKVSAQPTALIHRGWRDDERVTAFPVGSDGSYRRRFGAPYLGIHRAEFQRVLAGACPAGMVRLGCEVTAVDPDGTVTLASGERVRGPVVVGADGVHSRVRSVVDPAARPRYTGTSAFRGIVDVADAPLLPDPGAIQFWMGPDAHVLHYAIGPHAEQINFFAVLEGPDPWTGETGPTDTDPGTLARAFDGWSPGVVQMLTAVPQSPRWPLYTLPPMTRWSRGRVVLLGDAVHTMLPHHVQGANQSIEDAAVLADLLAAPGALDGGHTAVFDRYQRLRRARTRSIQRSSLVTSGLLHLPDGPAADARNAGLTGLDPWLTWIHGVDARADTRPVPA</sequence>
<organism evidence="4 5">
    <name type="scientific">Pseudonocardia alni</name>
    <name type="common">Amycolata alni</name>
    <dbReference type="NCBI Taxonomy" id="33907"/>
    <lineage>
        <taxon>Bacteria</taxon>
        <taxon>Bacillati</taxon>
        <taxon>Actinomycetota</taxon>
        <taxon>Actinomycetes</taxon>
        <taxon>Pseudonocardiales</taxon>
        <taxon>Pseudonocardiaceae</taxon>
        <taxon>Pseudonocardia</taxon>
    </lineage>
</organism>
<keyword evidence="2" id="KW-0503">Monooxygenase</keyword>
<accession>A0A852VWF2</accession>
<name>A0A852VWF2_PSEA5</name>